<evidence type="ECO:0000256" key="2">
    <source>
        <dbReference type="ARBA" id="ARBA00022723"/>
    </source>
</evidence>
<dbReference type="OrthoDB" id="9777740at2"/>
<feature type="domain" description="BD-FAE-like" evidence="8">
    <location>
        <begin position="654"/>
        <end position="833"/>
    </location>
</feature>
<feature type="signal peptide" evidence="7">
    <location>
        <begin position="1"/>
        <end position="36"/>
    </location>
</feature>
<protein>
    <submittedName>
        <fullName evidence="9">Acetyl esterase/lipase</fullName>
    </submittedName>
</protein>
<dbReference type="Pfam" id="PF12831">
    <property type="entry name" value="FAD_oxidored"/>
    <property type="match status" value="1"/>
</dbReference>
<proteinExistence type="predicted"/>
<keyword evidence="2" id="KW-0479">Metal-binding</keyword>
<evidence type="ECO:0000256" key="6">
    <source>
        <dbReference type="SAM" id="MobiDB-lite"/>
    </source>
</evidence>
<gene>
    <name evidence="9" type="ORF">DES53_104316</name>
</gene>
<evidence type="ECO:0000259" key="8">
    <source>
        <dbReference type="Pfam" id="PF20434"/>
    </source>
</evidence>
<dbReference type="PANTHER" id="PTHR43498">
    <property type="entry name" value="FERREDOXIN:COB-COM HETERODISULFIDE REDUCTASE SUBUNIT A"/>
    <property type="match status" value="1"/>
</dbReference>
<dbReference type="Gene3D" id="3.40.50.1820">
    <property type="entry name" value="alpha/beta hydrolase"/>
    <property type="match status" value="1"/>
</dbReference>
<keyword evidence="4" id="KW-0408">Iron</keyword>
<dbReference type="GO" id="GO:0016491">
    <property type="term" value="F:oxidoreductase activity"/>
    <property type="evidence" value="ECO:0007669"/>
    <property type="project" value="UniProtKB-KW"/>
</dbReference>
<evidence type="ECO:0000256" key="5">
    <source>
        <dbReference type="ARBA" id="ARBA00023014"/>
    </source>
</evidence>
<evidence type="ECO:0000256" key="7">
    <source>
        <dbReference type="SAM" id="SignalP"/>
    </source>
</evidence>
<sequence>MARFPSSPTPFFPRLKTAALSLLAACTFTSSSYTRAADVIAADICVYGGTSGGVAAAVQASRMGKKAVIIEPGKHLGGMTSGGLSAVDIGDPRTVGGIAREYFTRLVASYGKTLAWDQPFVSKGGGPATGGAYSIEPHIAEKVFTDMAKEAKVPVHFNARLASAKKDGARITELTMEDGTVVRAKMFIDATYEGDLMARAKVSYTLMREGNAKYGETYNGIHYTEKYQPRTNHLKPGPSGRVPGGQGVWDRDLPLDPYVSPGEPRSGLLPLLNPGTPGTPGEPAPGVQAYCFRLCLTTAADRIPIIAPEGYDVKRYELVARFIAGCIAMGDDMDLRWFSKHDALPNDKWDFNTATFGGNMPGASWEWPEASYDRRVQIAKEHELYHRGLLYFLATDPRVPAKVREDMKRFGLPKDEFQDNGGWPHQLYIREARRMVSDLVMTEHHTFGREVAPNSVSLGSYGTDTHEIRRIVKDGVVIREGKTALGRDGAPPYPIGYGAIVPKQAECENLFVTFALSASHTAFSSIRMEPVFMISSQSAATAASYAIDDNVPVQKVDQAKLRTQLLKDKQILEWREKKVQADLDTPGAPKKTNKAETKSTSAPAPTAAPAVEPQGPDYVDQLAIQLKPTRKVAYKKLVSRDLMLHVFEPEGFKSADKRPCYIVIHGGGWRGGQASRMYPFAEHFAKLGMVGISVEYRLLGKEPANTVFDCVKDGRSAVRYVRAHASEFGIDPQKIVVSGGSAGGHVAVSTALFDDVNEEGEDTSVSSTPNALILLFPVIDTSAQGYGNAKIGARWKELSPADRVKPGGPPTITFHGTGDTVTPFAGAQRFHEEMLKAGNRSELVIHEGGAHGYLMRTAPLYDECMAKSEAFLRSLSFLK</sequence>
<evidence type="ECO:0000313" key="10">
    <source>
        <dbReference type="Proteomes" id="UP000253426"/>
    </source>
</evidence>
<keyword evidence="3" id="KW-0560">Oxidoreductase</keyword>
<dbReference type="GO" id="GO:0051539">
    <property type="term" value="F:4 iron, 4 sulfur cluster binding"/>
    <property type="evidence" value="ECO:0007669"/>
    <property type="project" value="UniProtKB-KW"/>
</dbReference>
<organism evidence="9 10">
    <name type="scientific">Roseimicrobium gellanilyticum</name>
    <dbReference type="NCBI Taxonomy" id="748857"/>
    <lineage>
        <taxon>Bacteria</taxon>
        <taxon>Pseudomonadati</taxon>
        <taxon>Verrucomicrobiota</taxon>
        <taxon>Verrucomicrobiia</taxon>
        <taxon>Verrucomicrobiales</taxon>
        <taxon>Verrucomicrobiaceae</taxon>
        <taxon>Roseimicrobium</taxon>
    </lineage>
</organism>
<dbReference type="InterPro" id="IPR036188">
    <property type="entry name" value="FAD/NAD-bd_sf"/>
</dbReference>
<dbReference type="AlphaFoldDB" id="A0A366HPI1"/>
<dbReference type="InterPro" id="IPR039650">
    <property type="entry name" value="HdrA-like"/>
</dbReference>
<feature type="region of interest" description="Disordered" evidence="6">
    <location>
        <begin position="580"/>
        <end position="614"/>
    </location>
</feature>
<reference evidence="9 10" key="1">
    <citation type="submission" date="2018-06" db="EMBL/GenBank/DDBJ databases">
        <title>Genomic Encyclopedia of Type Strains, Phase IV (KMG-IV): sequencing the most valuable type-strain genomes for metagenomic binning, comparative biology and taxonomic classification.</title>
        <authorList>
            <person name="Goeker M."/>
        </authorList>
    </citation>
    <scope>NUCLEOTIDE SEQUENCE [LARGE SCALE GENOMIC DNA]</scope>
    <source>
        <strain evidence="9 10">DSM 25532</strain>
    </source>
</reference>
<name>A0A366HPI1_9BACT</name>
<dbReference type="Proteomes" id="UP000253426">
    <property type="component" value="Unassembled WGS sequence"/>
</dbReference>
<evidence type="ECO:0000256" key="3">
    <source>
        <dbReference type="ARBA" id="ARBA00023002"/>
    </source>
</evidence>
<keyword evidence="10" id="KW-1185">Reference proteome</keyword>
<dbReference type="PANTHER" id="PTHR43498:SF1">
    <property type="entry name" value="COB--COM HETERODISULFIDE REDUCTASE IRON-SULFUR SUBUNIT A"/>
    <property type="match status" value="1"/>
</dbReference>
<dbReference type="InterPro" id="IPR029058">
    <property type="entry name" value="AB_hydrolase_fold"/>
</dbReference>
<dbReference type="SUPFAM" id="SSF53474">
    <property type="entry name" value="alpha/beta-Hydrolases"/>
    <property type="match status" value="1"/>
</dbReference>
<feature type="compositionally biased region" description="Low complexity" evidence="6">
    <location>
        <begin position="599"/>
        <end position="610"/>
    </location>
</feature>
<dbReference type="EMBL" id="QNRR01000004">
    <property type="protein sequence ID" value="RBP44495.1"/>
    <property type="molecule type" value="Genomic_DNA"/>
</dbReference>
<dbReference type="GO" id="GO:0046872">
    <property type="term" value="F:metal ion binding"/>
    <property type="evidence" value="ECO:0007669"/>
    <property type="project" value="UniProtKB-KW"/>
</dbReference>
<dbReference type="Pfam" id="PF20434">
    <property type="entry name" value="BD-FAE"/>
    <property type="match status" value="1"/>
</dbReference>
<comment type="caution">
    <text evidence="9">The sequence shown here is derived from an EMBL/GenBank/DDBJ whole genome shotgun (WGS) entry which is preliminary data.</text>
</comment>
<dbReference type="InterPro" id="IPR049492">
    <property type="entry name" value="BD-FAE-like_dom"/>
</dbReference>
<keyword evidence="7" id="KW-0732">Signal</keyword>
<dbReference type="SUPFAM" id="SSF51905">
    <property type="entry name" value="FAD/NAD(P)-binding domain"/>
    <property type="match status" value="1"/>
</dbReference>
<dbReference type="Gene3D" id="3.50.50.60">
    <property type="entry name" value="FAD/NAD(P)-binding domain"/>
    <property type="match status" value="1"/>
</dbReference>
<feature type="chain" id="PRO_5016588136" evidence="7">
    <location>
        <begin position="37"/>
        <end position="879"/>
    </location>
</feature>
<keyword evidence="5" id="KW-0411">Iron-sulfur</keyword>
<evidence type="ECO:0000313" key="9">
    <source>
        <dbReference type="EMBL" id="RBP44495.1"/>
    </source>
</evidence>
<evidence type="ECO:0000256" key="4">
    <source>
        <dbReference type="ARBA" id="ARBA00023004"/>
    </source>
</evidence>
<dbReference type="RefSeq" id="WP_147263408.1">
    <property type="nucleotide sequence ID" value="NZ_QNRR01000004.1"/>
</dbReference>
<keyword evidence="1" id="KW-0004">4Fe-4S</keyword>
<accession>A0A366HPI1</accession>
<evidence type="ECO:0000256" key="1">
    <source>
        <dbReference type="ARBA" id="ARBA00022485"/>
    </source>
</evidence>